<gene>
    <name evidence="2" type="ORF">SAMN06297387_107206</name>
</gene>
<evidence type="ECO:0000256" key="1">
    <source>
        <dbReference type="SAM" id="MobiDB-lite"/>
    </source>
</evidence>
<reference evidence="2 3" key="1">
    <citation type="submission" date="2017-09" db="EMBL/GenBank/DDBJ databases">
        <authorList>
            <person name="Ehlers B."/>
            <person name="Leendertz F.H."/>
        </authorList>
    </citation>
    <scope>NUCLEOTIDE SEQUENCE [LARGE SCALE GENOMIC DNA]</scope>
    <source>
        <strain evidence="2 3">CGMCC 4.7095</strain>
    </source>
</reference>
<feature type="region of interest" description="Disordered" evidence="1">
    <location>
        <begin position="49"/>
        <end position="86"/>
    </location>
</feature>
<dbReference type="Proteomes" id="UP000219072">
    <property type="component" value="Unassembled WGS sequence"/>
</dbReference>
<dbReference type="EMBL" id="OCNE01000007">
    <property type="protein sequence ID" value="SOD62832.1"/>
    <property type="molecule type" value="Genomic_DNA"/>
</dbReference>
<organism evidence="2 3">
    <name type="scientific">Streptomyces zhaozhouensis</name>
    <dbReference type="NCBI Taxonomy" id="1300267"/>
    <lineage>
        <taxon>Bacteria</taxon>
        <taxon>Bacillati</taxon>
        <taxon>Actinomycetota</taxon>
        <taxon>Actinomycetes</taxon>
        <taxon>Kitasatosporales</taxon>
        <taxon>Streptomycetaceae</taxon>
        <taxon>Streptomyces</taxon>
    </lineage>
</organism>
<proteinExistence type="predicted"/>
<dbReference type="AlphaFoldDB" id="A0A286DVZ8"/>
<name>A0A286DVZ8_9ACTN</name>
<protein>
    <submittedName>
        <fullName evidence="2">Uncharacterized protein</fullName>
    </submittedName>
</protein>
<evidence type="ECO:0000313" key="2">
    <source>
        <dbReference type="EMBL" id="SOD62832.1"/>
    </source>
</evidence>
<keyword evidence="3" id="KW-1185">Reference proteome</keyword>
<evidence type="ECO:0000313" key="3">
    <source>
        <dbReference type="Proteomes" id="UP000219072"/>
    </source>
</evidence>
<accession>A0A286DVZ8</accession>
<sequence>MDVGRWLTKQTQPAVWARLLSGQRALLEQLRVTPPEVAPAVAPGKAVAAPGTAREEDAGNAEGAGPTAFGVLPAARTPTKGRGSASFERGVAAARQYLAREGHLTRWVTGSPCRRGGWPRGAPYEMGRETQRLRTAALEAMLRVELLADSTEWERLGRRALEESDRIAGAGSWEGLDVVGQVSRSVICEFVG</sequence>